<dbReference type="Gene3D" id="3.90.550.10">
    <property type="entry name" value="Spore Coat Polysaccharide Biosynthesis Protein SpsA, Chain A"/>
    <property type="match status" value="1"/>
</dbReference>
<dbReference type="SUPFAM" id="SSF53448">
    <property type="entry name" value="Nucleotide-diphospho-sugar transferases"/>
    <property type="match status" value="1"/>
</dbReference>
<organism evidence="10 11">
    <name type="scientific">Moellerella wisconsensis ATCC 35017</name>
    <dbReference type="NCBI Taxonomy" id="1354267"/>
    <lineage>
        <taxon>Bacteria</taxon>
        <taxon>Pseudomonadati</taxon>
        <taxon>Pseudomonadota</taxon>
        <taxon>Gammaproteobacteria</taxon>
        <taxon>Enterobacterales</taxon>
        <taxon>Morganellaceae</taxon>
        <taxon>Moellerella</taxon>
    </lineage>
</organism>
<dbReference type="Proteomes" id="UP000053226">
    <property type="component" value="Unassembled WGS sequence"/>
</dbReference>
<dbReference type="OrthoDB" id="9807549at2"/>
<dbReference type="PANTHER" id="PTHR13778:SF47">
    <property type="entry name" value="LIPOPOLYSACCHARIDE 1,3-GALACTOSYLTRANSFERASE"/>
    <property type="match status" value="1"/>
</dbReference>
<evidence type="ECO:0000256" key="8">
    <source>
        <dbReference type="ARBA" id="ARBA00022985"/>
    </source>
</evidence>
<dbReference type="RefSeq" id="WP_053907232.1">
    <property type="nucleotide sequence ID" value="NZ_CAWMUS010000006.1"/>
</dbReference>
<comment type="caution">
    <text evidence="10">The sequence shown here is derived from an EMBL/GenBank/DDBJ whole genome shotgun (WGS) entry which is preliminary data.</text>
</comment>
<dbReference type="GO" id="GO:0008918">
    <property type="term" value="F:lipopolysaccharide 3-alpha-galactosyltransferase activity"/>
    <property type="evidence" value="ECO:0007669"/>
    <property type="project" value="UniProtKB-EC"/>
</dbReference>
<name>A0A0N0Z9P0_9GAMM</name>
<keyword evidence="7" id="KW-0460">Magnesium</keyword>
<dbReference type="EC" id="2.4.1.58" evidence="10"/>
<comment type="cofactor">
    <cofactor evidence="1">
        <name>Mg(2+)</name>
        <dbReference type="ChEBI" id="CHEBI:18420"/>
    </cofactor>
</comment>
<evidence type="ECO:0000313" key="10">
    <source>
        <dbReference type="EMBL" id="KPD03965.1"/>
    </source>
</evidence>
<evidence type="ECO:0000259" key="9">
    <source>
        <dbReference type="Pfam" id="PF08437"/>
    </source>
</evidence>
<gene>
    <name evidence="10" type="ORF">M992_0562</name>
</gene>
<dbReference type="AlphaFoldDB" id="A0A0N0Z9P0"/>
<dbReference type="PANTHER" id="PTHR13778">
    <property type="entry name" value="GLYCOSYLTRANSFERASE 8 DOMAIN-CONTAINING PROTEIN"/>
    <property type="match status" value="1"/>
</dbReference>
<dbReference type="Pfam" id="PF01501">
    <property type="entry name" value="Glyco_transf_8"/>
    <property type="match status" value="1"/>
</dbReference>
<evidence type="ECO:0000313" key="11">
    <source>
        <dbReference type="Proteomes" id="UP000053226"/>
    </source>
</evidence>
<evidence type="ECO:0000256" key="5">
    <source>
        <dbReference type="ARBA" id="ARBA00022679"/>
    </source>
</evidence>
<dbReference type="InterPro" id="IPR050748">
    <property type="entry name" value="Glycosyltrans_8_dom-fam"/>
</dbReference>
<dbReference type="GO" id="GO:0008919">
    <property type="term" value="F:lipopolysaccharide glucosyltransferase I activity"/>
    <property type="evidence" value="ECO:0007669"/>
    <property type="project" value="UniProtKB-EC"/>
</dbReference>
<evidence type="ECO:0000256" key="4">
    <source>
        <dbReference type="ARBA" id="ARBA00022676"/>
    </source>
</evidence>
<protein>
    <submittedName>
        <fullName evidence="10">UDP-glucose:(Glucosyl)lipopolysaccharide alpha-1,2-glucosyltransferase</fullName>
        <ecNumber evidence="10">2.4.-.-</ecNumber>
        <ecNumber evidence="10">2.4.1.44</ecNumber>
        <ecNumber evidence="10">2.4.1.58</ecNumber>
    </submittedName>
</protein>
<dbReference type="InterPro" id="IPR029044">
    <property type="entry name" value="Nucleotide-diphossugar_trans"/>
</dbReference>
<evidence type="ECO:0000256" key="2">
    <source>
        <dbReference type="ARBA" id="ARBA00004713"/>
    </source>
</evidence>
<reference evidence="10 11" key="1">
    <citation type="submission" date="2015-07" db="EMBL/GenBank/DDBJ databases">
        <title>ATOL: Assembling a taxonomically balanced genome-scale reconstruction of the evolutionary history of the Enterobacteriaceae.</title>
        <authorList>
            <person name="Plunkett G.III."/>
            <person name="Neeno-Eckwall E.C."/>
            <person name="Glasner J.D."/>
            <person name="Perna N.T."/>
        </authorList>
    </citation>
    <scope>NUCLEOTIDE SEQUENCE [LARGE SCALE GENOMIC DNA]</scope>
    <source>
        <strain evidence="10 11">ATCC 35017</strain>
    </source>
</reference>
<accession>A0A0N0Z9P0</accession>
<evidence type="ECO:0000256" key="6">
    <source>
        <dbReference type="ARBA" id="ARBA00022723"/>
    </source>
</evidence>
<dbReference type="EMBL" id="LGAA01000006">
    <property type="protein sequence ID" value="KPD03965.1"/>
    <property type="molecule type" value="Genomic_DNA"/>
</dbReference>
<keyword evidence="8" id="KW-0448">Lipopolysaccharide biosynthesis</keyword>
<proteinExistence type="inferred from homology"/>
<dbReference type="EC" id="2.4.1.44" evidence="10"/>
<comment type="pathway">
    <text evidence="2">Bacterial outer membrane biogenesis; LPS core biosynthesis.</text>
</comment>
<keyword evidence="6" id="KW-0479">Metal-binding</keyword>
<keyword evidence="4 10" id="KW-0328">Glycosyltransferase</keyword>
<dbReference type="CDD" id="cd04194">
    <property type="entry name" value="GT8_A4GalT_like"/>
    <property type="match status" value="1"/>
</dbReference>
<dbReference type="InterPro" id="IPR013645">
    <property type="entry name" value="Glyco_transf_8N"/>
</dbReference>
<evidence type="ECO:0000256" key="1">
    <source>
        <dbReference type="ARBA" id="ARBA00001946"/>
    </source>
</evidence>
<dbReference type="GO" id="GO:0046872">
    <property type="term" value="F:metal ion binding"/>
    <property type="evidence" value="ECO:0007669"/>
    <property type="project" value="UniProtKB-KW"/>
</dbReference>
<feature type="domain" description="Glycosyl transferase family 8 C-terminal" evidence="9">
    <location>
        <begin position="273"/>
        <end position="329"/>
    </location>
</feature>
<dbReference type="Pfam" id="PF08437">
    <property type="entry name" value="Glyco_transf_8C"/>
    <property type="match status" value="1"/>
</dbReference>
<dbReference type="EC" id="2.4.-.-" evidence="10"/>
<evidence type="ECO:0000256" key="3">
    <source>
        <dbReference type="ARBA" id="ARBA00006351"/>
    </source>
</evidence>
<dbReference type="InterPro" id="IPR002495">
    <property type="entry name" value="Glyco_trans_8"/>
</dbReference>
<keyword evidence="11" id="KW-1185">Reference proteome</keyword>
<sequence length="334" mass="39213">MYFQYSKIISEKIEIDFSEKNDDSILDIIYGITSNFLLGAAISIESILKYNNNAYRFHLFTDKISKTSIEHLKETAQKNKVHIIIYIINNDNLSFLPCTERWPYATYYRIIGFDILSENYTKALYLDADIMCKGNISDLNSLDLSDKILAAVPDTKKLQERAREINIIKDGLYFNSGMMLANLILWKNENITQKTLEHLKLNIDNSLFPDQDTLNVIMNNKVYYLNKAYNFFYGVDTELKNKDIQLYKNVLTDNIKLIHYVGVSKPWHIWGNYPSSKYFLDIYKSSIWNNIPLEAPNTIKQMKKKSSHERLQKKYLSSFISHLKYIHLKIKNKF</sequence>
<evidence type="ECO:0000256" key="7">
    <source>
        <dbReference type="ARBA" id="ARBA00022842"/>
    </source>
</evidence>
<keyword evidence="5 10" id="KW-0808">Transferase</keyword>
<comment type="similarity">
    <text evidence="3">Belongs to the glycosyltransferase 8 family.</text>
</comment>